<dbReference type="AlphaFoldDB" id="A0A023BXQ7"/>
<accession>A0A023BXQ7</accession>
<name>A0A023BXQ7_9FLAO</name>
<organism evidence="2 3">
    <name type="scientific">Aquimarina atlantica</name>
    <dbReference type="NCBI Taxonomy" id="1317122"/>
    <lineage>
        <taxon>Bacteria</taxon>
        <taxon>Pseudomonadati</taxon>
        <taxon>Bacteroidota</taxon>
        <taxon>Flavobacteriia</taxon>
        <taxon>Flavobacteriales</taxon>
        <taxon>Flavobacteriaceae</taxon>
        <taxon>Aquimarina</taxon>
    </lineage>
</organism>
<protein>
    <submittedName>
        <fullName evidence="2">Uncharacterized protein</fullName>
    </submittedName>
</protein>
<dbReference type="EMBL" id="AQRA01000002">
    <property type="protein sequence ID" value="EZH74836.1"/>
    <property type="molecule type" value="Genomic_DNA"/>
</dbReference>
<sequence length="234" mass="25715">MKKTMTKRRFNLSSKLVLSIFICLTACQSNLDDEIETSIENNVEKAGTGANRDIKLDFYLGDNGLGNQQGNVESTGWAANKQNQWSEWGGDSNFYDPDWIVLNLITRTSKNLKNLDFRIAIQLSDGGSSGNNAGLVRYTPWASQGGGWSSWATDSNAYDFDAVRFMIQTRPYAGLTVEDVRFGVQLTDGGTSSSKKGIAKYTPWLSQGGGSTGYAGDSNFYDPDAIRVKLEIIK</sequence>
<evidence type="ECO:0000313" key="2">
    <source>
        <dbReference type="EMBL" id="EZH74836.1"/>
    </source>
</evidence>
<feature type="signal peptide" evidence="1">
    <location>
        <begin position="1"/>
        <end position="31"/>
    </location>
</feature>
<comment type="caution">
    <text evidence="2">The sequence shown here is derived from an EMBL/GenBank/DDBJ whole genome shotgun (WGS) entry which is preliminary data.</text>
</comment>
<proteinExistence type="predicted"/>
<dbReference type="eggNOG" id="ENOG5032W2A">
    <property type="taxonomic scope" value="Bacteria"/>
</dbReference>
<dbReference type="Proteomes" id="UP000023541">
    <property type="component" value="Unassembled WGS sequence"/>
</dbReference>
<evidence type="ECO:0000313" key="3">
    <source>
        <dbReference type="Proteomes" id="UP000023541"/>
    </source>
</evidence>
<dbReference type="RefSeq" id="WP_051575628.1">
    <property type="nucleotide sequence ID" value="NZ_AQRA01000002.1"/>
</dbReference>
<keyword evidence="3" id="KW-1185">Reference proteome</keyword>
<feature type="chain" id="PRO_5001512047" evidence="1">
    <location>
        <begin position="32"/>
        <end position="234"/>
    </location>
</feature>
<dbReference type="OrthoDB" id="1159055at2"/>
<keyword evidence="1" id="KW-0732">Signal</keyword>
<evidence type="ECO:0000256" key="1">
    <source>
        <dbReference type="SAM" id="SignalP"/>
    </source>
</evidence>
<gene>
    <name evidence="2" type="ORF">ATO12_08845</name>
</gene>
<reference evidence="2 3" key="1">
    <citation type="submission" date="2014-04" db="EMBL/GenBank/DDBJ databases">
        <title>Aquimarina sp. 22II-S11-z7 Genome Sequencing.</title>
        <authorList>
            <person name="Lai Q."/>
        </authorList>
    </citation>
    <scope>NUCLEOTIDE SEQUENCE [LARGE SCALE GENOMIC DNA]</scope>
    <source>
        <strain evidence="2 3">22II-S11-z7</strain>
    </source>
</reference>